<dbReference type="Pfam" id="PF07728">
    <property type="entry name" value="AAA_5"/>
    <property type="match status" value="1"/>
</dbReference>
<organism evidence="5 6">
    <name type="scientific">Steinernema hermaphroditum</name>
    <dbReference type="NCBI Taxonomy" id="289476"/>
    <lineage>
        <taxon>Eukaryota</taxon>
        <taxon>Metazoa</taxon>
        <taxon>Ecdysozoa</taxon>
        <taxon>Nematoda</taxon>
        <taxon>Chromadorea</taxon>
        <taxon>Rhabditida</taxon>
        <taxon>Tylenchina</taxon>
        <taxon>Panagrolaimomorpha</taxon>
        <taxon>Strongyloidoidea</taxon>
        <taxon>Steinernematidae</taxon>
        <taxon>Steinernema</taxon>
    </lineage>
</organism>
<evidence type="ECO:0000259" key="4">
    <source>
        <dbReference type="Pfam" id="PF07728"/>
    </source>
</evidence>
<dbReference type="Proteomes" id="UP001175271">
    <property type="component" value="Unassembled WGS sequence"/>
</dbReference>
<dbReference type="GO" id="GO:0016887">
    <property type="term" value="F:ATP hydrolysis activity"/>
    <property type="evidence" value="ECO:0007669"/>
    <property type="project" value="InterPro"/>
</dbReference>
<dbReference type="SUPFAM" id="SSF52540">
    <property type="entry name" value="P-loop containing nucleoside triphosphate hydrolases"/>
    <property type="match status" value="1"/>
</dbReference>
<dbReference type="GO" id="GO:0004176">
    <property type="term" value="F:ATP-dependent peptidase activity"/>
    <property type="evidence" value="ECO:0007669"/>
    <property type="project" value="InterPro"/>
</dbReference>
<protein>
    <recommendedName>
        <fullName evidence="7">ATPase AAA-type core domain-containing protein</fullName>
    </recommendedName>
</protein>
<proteinExistence type="predicted"/>
<feature type="domain" description="ATPase dynein-related AAA" evidence="4">
    <location>
        <begin position="75"/>
        <end position="164"/>
    </location>
</feature>
<keyword evidence="1" id="KW-0378">Hydrolase</keyword>
<dbReference type="SUPFAM" id="SSF54211">
    <property type="entry name" value="Ribosomal protein S5 domain 2-like"/>
    <property type="match status" value="1"/>
</dbReference>
<feature type="compositionally biased region" description="Basic and acidic residues" evidence="2">
    <location>
        <begin position="825"/>
        <end position="841"/>
    </location>
</feature>
<dbReference type="AlphaFoldDB" id="A0AA39H4W4"/>
<dbReference type="GO" id="GO:0005524">
    <property type="term" value="F:ATP binding"/>
    <property type="evidence" value="ECO:0007669"/>
    <property type="project" value="InterPro"/>
</dbReference>
<dbReference type="PRINTS" id="PR00830">
    <property type="entry name" value="ENDOLAPTASE"/>
</dbReference>
<dbReference type="Gene3D" id="3.40.50.300">
    <property type="entry name" value="P-loop containing nucleotide triphosphate hydrolases"/>
    <property type="match status" value="1"/>
</dbReference>
<dbReference type="InterPro" id="IPR008269">
    <property type="entry name" value="Lon_proteolytic"/>
</dbReference>
<feature type="region of interest" description="Disordered" evidence="2">
    <location>
        <begin position="822"/>
        <end position="841"/>
    </location>
</feature>
<evidence type="ECO:0000256" key="2">
    <source>
        <dbReference type="SAM" id="MobiDB-lite"/>
    </source>
</evidence>
<feature type="region of interest" description="Disordered" evidence="2">
    <location>
        <begin position="784"/>
        <end position="813"/>
    </location>
</feature>
<dbReference type="PANTHER" id="PTHR10046">
    <property type="entry name" value="ATP DEPENDENT LON PROTEASE FAMILY MEMBER"/>
    <property type="match status" value="1"/>
</dbReference>
<feature type="compositionally biased region" description="Low complexity" evidence="2">
    <location>
        <begin position="653"/>
        <end position="663"/>
    </location>
</feature>
<dbReference type="GO" id="GO:0006508">
    <property type="term" value="P:proteolysis"/>
    <property type="evidence" value="ECO:0007669"/>
    <property type="project" value="UniProtKB-KW"/>
</dbReference>
<feature type="region of interest" description="Disordered" evidence="2">
    <location>
        <begin position="619"/>
        <end position="749"/>
    </location>
</feature>
<dbReference type="Gene3D" id="3.30.230.10">
    <property type="match status" value="1"/>
</dbReference>
<feature type="domain" description="Lon proteolytic" evidence="3">
    <location>
        <begin position="353"/>
        <end position="449"/>
    </location>
</feature>
<dbReference type="InterPro" id="IPR014721">
    <property type="entry name" value="Ribsml_uS5_D2-typ_fold_subgr"/>
</dbReference>
<dbReference type="InterPro" id="IPR011704">
    <property type="entry name" value="ATPase_dyneun-rel_AAA"/>
</dbReference>
<dbReference type="GO" id="GO:0004252">
    <property type="term" value="F:serine-type endopeptidase activity"/>
    <property type="evidence" value="ECO:0007669"/>
    <property type="project" value="InterPro"/>
</dbReference>
<evidence type="ECO:0000259" key="3">
    <source>
        <dbReference type="Pfam" id="PF05362"/>
    </source>
</evidence>
<dbReference type="InterPro" id="IPR027065">
    <property type="entry name" value="Lon_Prtase"/>
</dbReference>
<keyword evidence="6" id="KW-1185">Reference proteome</keyword>
<dbReference type="InterPro" id="IPR020568">
    <property type="entry name" value="Ribosomal_Su5_D2-typ_SF"/>
</dbReference>
<gene>
    <name evidence="5" type="ORF">QR680_002445</name>
</gene>
<feature type="compositionally biased region" description="Polar residues" evidence="2">
    <location>
        <begin position="787"/>
        <end position="806"/>
    </location>
</feature>
<dbReference type="GO" id="GO:0030163">
    <property type="term" value="P:protein catabolic process"/>
    <property type="evidence" value="ECO:0007669"/>
    <property type="project" value="InterPro"/>
</dbReference>
<comment type="caution">
    <text evidence="5">The sequence shown here is derived from an EMBL/GenBank/DDBJ whole genome shotgun (WGS) entry which is preliminary data.</text>
</comment>
<reference evidence="5" key="1">
    <citation type="submission" date="2023-06" db="EMBL/GenBank/DDBJ databases">
        <title>Genomic analysis of the entomopathogenic nematode Steinernema hermaphroditum.</title>
        <authorList>
            <person name="Schwarz E.M."/>
            <person name="Heppert J.K."/>
            <person name="Baniya A."/>
            <person name="Schwartz H.T."/>
            <person name="Tan C.-H."/>
            <person name="Antoshechkin I."/>
            <person name="Sternberg P.W."/>
            <person name="Goodrich-Blair H."/>
            <person name="Dillman A.R."/>
        </authorList>
    </citation>
    <scope>NUCLEOTIDE SEQUENCE</scope>
    <source>
        <strain evidence="5">PS9179</strain>
        <tissue evidence="5">Whole animal</tissue>
    </source>
</reference>
<evidence type="ECO:0000313" key="5">
    <source>
        <dbReference type="EMBL" id="KAK0398139.1"/>
    </source>
</evidence>
<dbReference type="InterPro" id="IPR027417">
    <property type="entry name" value="P-loop_NTPase"/>
</dbReference>
<sequence length="841" mass="96377">MIGKKGHDDSVVGRLRKNENARKALDLPWGVFHSKEKVYKRNGRFSWMRFMRDLEREFIRERECIKAIDSLKPRNIFLLGPKGVPQREIAMEIAQVMERPFQEIRINKDSKAVDLLGSPGQMGLVMRAVKKARCCNPVIFIDGLEEVDDEKVLKILMNLGNRDRNEFFLDRYCEVPFDLSNVLFILSENHCNGHDKYGSFVHFKAFNIYESGMRTEEKITVMKKKAIPKLIAKYGLKPTFFGDHQLTVIIENFIAEYGVEQLTEALTLLGEKKNPKQKKLTMTFLEKLLGQSRSSITPENYIEVKEDNQMMVGGARVLAVLRSRQLEHFNGMFSQFSDKDTIHNRTPTLHTTVAICLSLLHRCAERYGIEQSIEKKVRVVYARCDGSSTGFSTFLSLFSLFSGRRLRCDSACSGEVRFSGELWSIGGVYLKSLAAYKNGIRRIVLPRRNLSVRKFVCHRRPPANPYGGGASVTAISMRRVEFDRRVRWKSVGAELHRQYQSDAKMASSLPFPDFGLNTDDVRYFHMDSVVQGRGPNRLKYLDMEGRWKLSGKSIPYISAAFNHLQRLNDAAVPMRDLDRAPLNAIGMVSWTSSARAPEKAEKAEKKELTILKPEVEIREVIPPSPREPVPHRSAGYGLAHQKRKLSIPDRSRSPSLSSRNESPTPEFDKFSKYQRKDSNTAYGTRYGSPRDLGYISNDDRQSSGAPSPNDKWTVKTDRLPHRTQALSPRPSSRVAHDSQYDPTYLNPDRQFSDELSISVKDTSKYYSEKPISSYRDQYLRKTYEVSPKSTGSTDYSSGSELNSPNKRSPRTAEEYLLEAYHYKSTHRDEPRRSRLDWSPRY</sequence>
<evidence type="ECO:0008006" key="7">
    <source>
        <dbReference type="Google" id="ProtNLM"/>
    </source>
</evidence>
<keyword evidence="1" id="KW-0645">Protease</keyword>
<dbReference type="Pfam" id="PF05362">
    <property type="entry name" value="Lon_C"/>
    <property type="match status" value="1"/>
</dbReference>
<name>A0AA39H4W4_9BILA</name>
<dbReference type="EMBL" id="JAUCMV010000005">
    <property type="protein sequence ID" value="KAK0398139.1"/>
    <property type="molecule type" value="Genomic_DNA"/>
</dbReference>
<feature type="compositionally biased region" description="Basic and acidic residues" evidence="2">
    <location>
        <begin position="666"/>
        <end position="678"/>
    </location>
</feature>
<evidence type="ECO:0000313" key="6">
    <source>
        <dbReference type="Proteomes" id="UP001175271"/>
    </source>
</evidence>
<accession>A0AA39H4W4</accession>
<evidence type="ECO:0000256" key="1">
    <source>
        <dbReference type="ARBA" id="ARBA00022670"/>
    </source>
</evidence>